<comment type="caution">
    <text evidence="2">The sequence shown here is derived from an EMBL/GenBank/DDBJ whole genome shotgun (WGS) entry which is preliminary data.</text>
</comment>
<dbReference type="OrthoDB" id="9807821at2"/>
<dbReference type="EMBL" id="WTVA01000015">
    <property type="protein sequence ID" value="MZR23348.1"/>
    <property type="molecule type" value="Genomic_DNA"/>
</dbReference>
<keyword evidence="1" id="KW-0732">Signal</keyword>
<evidence type="ECO:0008006" key="4">
    <source>
        <dbReference type="Google" id="ProtNLM"/>
    </source>
</evidence>
<protein>
    <recommendedName>
        <fullName evidence="4">Blue (type 1) copper domain-containing protein</fullName>
    </recommendedName>
</protein>
<evidence type="ECO:0000313" key="2">
    <source>
        <dbReference type="EMBL" id="MZR23348.1"/>
    </source>
</evidence>
<keyword evidence="3" id="KW-1185">Reference proteome</keyword>
<proteinExistence type="predicted"/>
<reference evidence="2 3" key="1">
    <citation type="journal article" date="2014" name="Int. J. Syst. Evol. Microbiol.">
        <title>Sneathiella chungangensis sp. nov., isolated from a marine sand, and emended description of the genus Sneathiella.</title>
        <authorList>
            <person name="Siamphan C."/>
            <person name="Kim H."/>
            <person name="Lee J.S."/>
            <person name="Kim W."/>
        </authorList>
    </citation>
    <scope>NUCLEOTIDE SEQUENCE [LARGE SCALE GENOMIC DNA]</scope>
    <source>
        <strain evidence="2 3">KCTC 32476</strain>
    </source>
</reference>
<dbReference type="Proteomes" id="UP000445696">
    <property type="component" value="Unassembled WGS sequence"/>
</dbReference>
<accession>A0A845MHA2</accession>
<gene>
    <name evidence="2" type="ORF">GQF03_13505</name>
</gene>
<evidence type="ECO:0000256" key="1">
    <source>
        <dbReference type="SAM" id="SignalP"/>
    </source>
</evidence>
<feature type="signal peptide" evidence="1">
    <location>
        <begin position="1"/>
        <end position="27"/>
    </location>
</feature>
<sequence>MKPYSTWIATGVAIITFAPLIASSTFAAGDEVTIINLTQTPCQIVEAENGVDHGFTSTEQADCEKINAETGTDRVAKSEALTLKPGKYIFRVTNKDVPYSLGFWIREEDYNWANPLHKLNKISVSGGGLETGTTLDYEVELTEGEYLYSCPLNTTPDYKLHVKS</sequence>
<organism evidence="2 3">
    <name type="scientific">Sneathiella chungangensis</name>
    <dbReference type="NCBI Taxonomy" id="1418234"/>
    <lineage>
        <taxon>Bacteria</taxon>
        <taxon>Pseudomonadati</taxon>
        <taxon>Pseudomonadota</taxon>
        <taxon>Alphaproteobacteria</taxon>
        <taxon>Sneathiellales</taxon>
        <taxon>Sneathiellaceae</taxon>
        <taxon>Sneathiella</taxon>
    </lineage>
</organism>
<name>A0A845MHA2_9PROT</name>
<dbReference type="AlphaFoldDB" id="A0A845MHA2"/>
<feature type="chain" id="PRO_5032699129" description="Blue (type 1) copper domain-containing protein" evidence="1">
    <location>
        <begin position="28"/>
        <end position="164"/>
    </location>
</feature>
<evidence type="ECO:0000313" key="3">
    <source>
        <dbReference type="Proteomes" id="UP000445696"/>
    </source>
</evidence>
<dbReference type="RefSeq" id="WP_161339826.1">
    <property type="nucleotide sequence ID" value="NZ_JBHSDG010000003.1"/>
</dbReference>